<evidence type="ECO:0000256" key="2">
    <source>
        <dbReference type="ARBA" id="ARBA00013064"/>
    </source>
</evidence>
<dbReference type="EC" id="3.1.3.48" evidence="2"/>
<organism evidence="8 9">
    <name type="scientific">Thomasclavelia spiroformis</name>
    <dbReference type="NCBI Taxonomy" id="29348"/>
    <lineage>
        <taxon>Bacteria</taxon>
        <taxon>Bacillati</taxon>
        <taxon>Bacillota</taxon>
        <taxon>Erysipelotrichia</taxon>
        <taxon>Erysipelotrichales</taxon>
        <taxon>Coprobacillaceae</taxon>
        <taxon>Thomasclavelia</taxon>
    </lineage>
</organism>
<evidence type="ECO:0000313" key="8">
    <source>
        <dbReference type="EMBL" id="MBS5588624.1"/>
    </source>
</evidence>
<dbReference type="PANTHER" id="PTHR11717:SF7">
    <property type="entry name" value="LOW MOLECULAR WEIGHT PHOSPHOTYROSINE PROTEIN PHOSPHATASE"/>
    <property type="match status" value="1"/>
</dbReference>
<dbReference type="Pfam" id="PF01451">
    <property type="entry name" value="LMWPc"/>
    <property type="match status" value="1"/>
</dbReference>
<feature type="active site" description="Nucleophile" evidence="6">
    <location>
        <position position="8"/>
    </location>
</feature>
<dbReference type="GO" id="GO:0004725">
    <property type="term" value="F:protein tyrosine phosphatase activity"/>
    <property type="evidence" value="ECO:0007669"/>
    <property type="project" value="UniProtKB-EC"/>
</dbReference>
<dbReference type="AlphaFoldDB" id="A0A943I6T2"/>
<dbReference type="SUPFAM" id="SSF52788">
    <property type="entry name" value="Phosphotyrosine protein phosphatases I"/>
    <property type="match status" value="1"/>
</dbReference>
<protein>
    <recommendedName>
        <fullName evidence="2">protein-tyrosine-phosphatase</fullName>
        <ecNumber evidence="2">3.1.3.48</ecNumber>
    </recommendedName>
</protein>
<name>A0A943I6T2_9FIRM</name>
<dbReference type="Proteomes" id="UP000751224">
    <property type="component" value="Unassembled WGS sequence"/>
</dbReference>
<keyword evidence="3" id="KW-0378">Hydrolase</keyword>
<evidence type="ECO:0000256" key="1">
    <source>
        <dbReference type="ARBA" id="ARBA00011063"/>
    </source>
</evidence>
<evidence type="ECO:0000256" key="6">
    <source>
        <dbReference type="PIRSR" id="PIRSR617867-1"/>
    </source>
</evidence>
<dbReference type="SMART" id="SM00226">
    <property type="entry name" value="LMWPc"/>
    <property type="match status" value="1"/>
</dbReference>
<dbReference type="InterPro" id="IPR023485">
    <property type="entry name" value="Ptyr_pPase"/>
</dbReference>
<dbReference type="RefSeq" id="WP_297671665.1">
    <property type="nucleotide sequence ID" value="NZ_JAGZCC010000042.1"/>
</dbReference>
<comment type="similarity">
    <text evidence="1">Belongs to the low molecular weight phosphotyrosine protein phosphatase family.</text>
</comment>
<gene>
    <name evidence="8" type="ORF">KHX14_07380</name>
</gene>
<evidence type="ECO:0000256" key="3">
    <source>
        <dbReference type="ARBA" id="ARBA00022801"/>
    </source>
</evidence>
<dbReference type="InterPro" id="IPR050438">
    <property type="entry name" value="LMW_PTPase"/>
</dbReference>
<evidence type="ECO:0000259" key="7">
    <source>
        <dbReference type="SMART" id="SM00226"/>
    </source>
</evidence>
<evidence type="ECO:0000313" key="9">
    <source>
        <dbReference type="Proteomes" id="UP000751224"/>
    </source>
</evidence>
<comment type="catalytic activity">
    <reaction evidence="5">
        <text>O-phospho-L-tyrosyl-[protein] + H2O = L-tyrosyl-[protein] + phosphate</text>
        <dbReference type="Rhea" id="RHEA:10684"/>
        <dbReference type="Rhea" id="RHEA-COMP:10136"/>
        <dbReference type="Rhea" id="RHEA-COMP:20101"/>
        <dbReference type="ChEBI" id="CHEBI:15377"/>
        <dbReference type="ChEBI" id="CHEBI:43474"/>
        <dbReference type="ChEBI" id="CHEBI:46858"/>
        <dbReference type="ChEBI" id="CHEBI:61978"/>
        <dbReference type="EC" id="3.1.3.48"/>
    </reaction>
</comment>
<dbReference type="EMBL" id="JAGZCC010000042">
    <property type="protein sequence ID" value="MBS5588624.1"/>
    <property type="molecule type" value="Genomic_DNA"/>
</dbReference>
<evidence type="ECO:0000256" key="5">
    <source>
        <dbReference type="ARBA" id="ARBA00051722"/>
    </source>
</evidence>
<proteinExistence type="inferred from homology"/>
<reference evidence="8" key="1">
    <citation type="submission" date="2021-02" db="EMBL/GenBank/DDBJ databases">
        <title>Infant gut strain persistence is associated with maternal origin, phylogeny, and functional potential including surface adhesion and iron acquisition.</title>
        <authorList>
            <person name="Lou Y.C."/>
        </authorList>
    </citation>
    <scope>NUCLEOTIDE SEQUENCE</scope>
    <source>
        <strain evidence="8">L3_108_000G1_dasL3_108_000G1_metabat.metabat.11</strain>
    </source>
</reference>
<accession>A0A943I6T2</accession>
<comment type="caution">
    <text evidence="8">The sequence shown here is derived from an EMBL/GenBank/DDBJ whole genome shotgun (WGS) entry which is preliminary data.</text>
</comment>
<dbReference type="Gene3D" id="3.40.50.2300">
    <property type="match status" value="1"/>
</dbReference>
<dbReference type="CDD" id="cd16343">
    <property type="entry name" value="LMWPTP"/>
    <property type="match status" value="1"/>
</dbReference>
<dbReference type="InterPro" id="IPR036196">
    <property type="entry name" value="Ptyr_pPase_sf"/>
</dbReference>
<dbReference type="PANTHER" id="PTHR11717">
    <property type="entry name" value="LOW MOLECULAR WEIGHT PROTEIN TYROSINE PHOSPHATASE"/>
    <property type="match status" value="1"/>
</dbReference>
<evidence type="ECO:0000256" key="4">
    <source>
        <dbReference type="ARBA" id="ARBA00022912"/>
    </source>
</evidence>
<feature type="domain" description="Phosphotyrosine protein phosphatase I" evidence="7">
    <location>
        <begin position="2"/>
        <end position="147"/>
    </location>
</feature>
<sequence>MIKILFVCLGNICRSPMAEFVFKDLVKKSHLEDKFLIQSAATSNEEAGNPVHIGTKNKLAQYNISTENKTSVPIIKSDYDKYDYIIAMETRNITNILKVVKNDPLNKIYRLLDFTDEPRDIADPWYTHNFDKTYDDIFEGCLSLLKHIKEKYDLN</sequence>
<dbReference type="InterPro" id="IPR017867">
    <property type="entry name" value="Tyr_phospatase_low_mol_wt"/>
</dbReference>
<dbReference type="PRINTS" id="PR00719">
    <property type="entry name" value="LMWPTPASE"/>
</dbReference>
<feature type="active site" evidence="6">
    <location>
        <position position="14"/>
    </location>
</feature>
<keyword evidence="4" id="KW-0904">Protein phosphatase</keyword>
<feature type="active site" description="Proton donor" evidence="6">
    <location>
        <position position="123"/>
    </location>
</feature>